<evidence type="ECO:0000313" key="2">
    <source>
        <dbReference type="EMBL" id="KAK9152664.1"/>
    </source>
</evidence>
<evidence type="ECO:0000313" key="3">
    <source>
        <dbReference type="Proteomes" id="UP001417504"/>
    </source>
</evidence>
<name>A0AAP0PS69_9MAGN</name>
<dbReference type="PANTHER" id="PTHR23024:SF535">
    <property type="entry name" value="OS07G0162900 PROTEIN"/>
    <property type="match status" value="1"/>
</dbReference>
<dbReference type="SUPFAM" id="SSF53474">
    <property type="entry name" value="alpha/beta-Hydrolases"/>
    <property type="match status" value="1"/>
</dbReference>
<organism evidence="2 3">
    <name type="scientific">Stephania japonica</name>
    <dbReference type="NCBI Taxonomy" id="461633"/>
    <lineage>
        <taxon>Eukaryota</taxon>
        <taxon>Viridiplantae</taxon>
        <taxon>Streptophyta</taxon>
        <taxon>Embryophyta</taxon>
        <taxon>Tracheophyta</taxon>
        <taxon>Spermatophyta</taxon>
        <taxon>Magnoliopsida</taxon>
        <taxon>Ranunculales</taxon>
        <taxon>Menispermaceae</taxon>
        <taxon>Menispermoideae</taxon>
        <taxon>Cissampelideae</taxon>
        <taxon>Stephania</taxon>
    </lineage>
</organism>
<proteinExistence type="predicted"/>
<protein>
    <recommendedName>
        <fullName evidence="1">Alpha/beta hydrolase fold-3 domain-containing protein</fullName>
    </recommendedName>
</protein>
<keyword evidence="3" id="KW-1185">Reference proteome</keyword>
<dbReference type="PANTHER" id="PTHR23024">
    <property type="entry name" value="ARYLACETAMIDE DEACETYLASE"/>
    <property type="match status" value="1"/>
</dbReference>
<dbReference type="EMBL" id="JBBNAE010000001">
    <property type="protein sequence ID" value="KAK9152664.1"/>
    <property type="molecule type" value="Genomic_DNA"/>
</dbReference>
<evidence type="ECO:0000259" key="1">
    <source>
        <dbReference type="Pfam" id="PF07859"/>
    </source>
</evidence>
<dbReference type="InterPro" id="IPR029058">
    <property type="entry name" value="AB_hydrolase_fold"/>
</dbReference>
<reference evidence="2 3" key="1">
    <citation type="submission" date="2024-01" db="EMBL/GenBank/DDBJ databases">
        <title>Genome assemblies of Stephania.</title>
        <authorList>
            <person name="Yang L."/>
        </authorList>
    </citation>
    <scope>NUCLEOTIDE SEQUENCE [LARGE SCALE GENOMIC DNA]</scope>
    <source>
        <strain evidence="2">QJT</strain>
        <tissue evidence="2">Leaf</tissue>
    </source>
</reference>
<dbReference type="InterPro" id="IPR013094">
    <property type="entry name" value="AB_hydrolase_3"/>
</dbReference>
<feature type="domain" description="Alpha/beta hydrolase fold-3" evidence="1">
    <location>
        <begin position="80"/>
        <end position="309"/>
    </location>
</feature>
<comment type="caution">
    <text evidence="2">The sequence shown here is derived from an EMBL/GenBank/DDBJ whole genome shotgun (WGS) entry which is preliminary data.</text>
</comment>
<dbReference type="Gene3D" id="3.40.50.1820">
    <property type="entry name" value="alpha/beta hydrolase"/>
    <property type="match status" value="1"/>
</dbReference>
<dbReference type="GO" id="GO:0016787">
    <property type="term" value="F:hydrolase activity"/>
    <property type="evidence" value="ECO:0007669"/>
    <property type="project" value="InterPro"/>
</dbReference>
<sequence>MTTNNKPYVVEESRGALKVYSDGTISRSIPSAFSPPIIDDPSVLHEQYTFHSLHNLPLRIYKPNTSTTTTTTDHKLPIFIFFHGGGFCIGSCTWPVFHNACIALAAAIQAVVIAPDYRLAPEHRLPAAYEDAIDVLTWVKDRAVAREESGRWWTEVVDFGRVFIGGESAGGNISHHLAVRLRGGGGEKLELGSVKVQGFVMVAPAFGGVERTASEAEAEGAIGSFLSLEQCDRNWKLCSPVGETRDHPFLNPFGPASPSLELVSLEPILVVCGNEDMLRDRDRDYVNRLKNWGKKIEYKEIKGEQHGFMCNNLHSDGWTKLMELIKGIIAKNSD</sequence>
<dbReference type="Pfam" id="PF07859">
    <property type="entry name" value="Abhydrolase_3"/>
    <property type="match status" value="1"/>
</dbReference>
<gene>
    <name evidence="2" type="ORF">Sjap_000144</name>
</gene>
<dbReference type="Proteomes" id="UP001417504">
    <property type="component" value="Unassembled WGS sequence"/>
</dbReference>
<dbReference type="InterPro" id="IPR050466">
    <property type="entry name" value="Carboxylest/Gibb_receptor"/>
</dbReference>
<dbReference type="AlphaFoldDB" id="A0AAP0PS69"/>
<accession>A0AAP0PS69</accession>